<proteinExistence type="inferred from homology"/>
<dbReference type="Proteomes" id="UP001281761">
    <property type="component" value="Unassembled WGS sequence"/>
</dbReference>
<keyword evidence="3" id="KW-0648">Protein biosynthesis</keyword>
<feature type="region of interest" description="Disordered" evidence="4">
    <location>
        <begin position="443"/>
        <end position="464"/>
    </location>
</feature>
<evidence type="ECO:0000256" key="4">
    <source>
        <dbReference type="SAM" id="MobiDB-lite"/>
    </source>
</evidence>
<comment type="caution">
    <text evidence="6">The sequence shown here is derived from an EMBL/GenBank/DDBJ whole genome shotgun (WGS) entry which is preliminary data.</text>
</comment>
<feature type="region of interest" description="Disordered" evidence="4">
    <location>
        <begin position="213"/>
        <end position="266"/>
    </location>
</feature>
<evidence type="ECO:0000313" key="6">
    <source>
        <dbReference type="EMBL" id="KAK2948990.1"/>
    </source>
</evidence>
<gene>
    <name evidence="6" type="ORF">BLNAU_16096</name>
</gene>
<comment type="similarity">
    <text evidence="1">Belongs to the eukaryotic initiation factor 4G family.</text>
</comment>
<organism evidence="6 7">
    <name type="scientific">Blattamonas nauphoetae</name>
    <dbReference type="NCBI Taxonomy" id="2049346"/>
    <lineage>
        <taxon>Eukaryota</taxon>
        <taxon>Metamonada</taxon>
        <taxon>Preaxostyla</taxon>
        <taxon>Oxymonadida</taxon>
        <taxon>Blattamonas</taxon>
    </lineage>
</organism>
<dbReference type="PANTHER" id="PTHR23253:SF9">
    <property type="entry name" value="EUKARYOTIC TRANSLATION INITIATION FACTOR 4 GAMMA 2"/>
    <property type="match status" value="1"/>
</dbReference>
<dbReference type="Pfam" id="PF02854">
    <property type="entry name" value="MIF4G"/>
    <property type="match status" value="1"/>
</dbReference>
<dbReference type="InterPro" id="IPR016024">
    <property type="entry name" value="ARM-type_fold"/>
</dbReference>
<feature type="compositionally biased region" description="Polar residues" evidence="4">
    <location>
        <begin position="35"/>
        <end position="46"/>
    </location>
</feature>
<protein>
    <submittedName>
        <fullName evidence="6">Translation initiation factor 4G</fullName>
    </submittedName>
</protein>
<evidence type="ECO:0000256" key="2">
    <source>
        <dbReference type="ARBA" id="ARBA00022540"/>
    </source>
</evidence>
<dbReference type="InterPro" id="IPR003890">
    <property type="entry name" value="MIF4G-like_typ-3"/>
</dbReference>
<feature type="compositionally biased region" description="Polar residues" evidence="4">
    <location>
        <begin position="443"/>
        <end position="455"/>
    </location>
</feature>
<name>A0ABQ9XCM9_9EUKA</name>
<feature type="compositionally biased region" description="Basic and acidic residues" evidence="4">
    <location>
        <begin position="695"/>
        <end position="711"/>
    </location>
</feature>
<evidence type="ECO:0000313" key="7">
    <source>
        <dbReference type="Proteomes" id="UP001281761"/>
    </source>
</evidence>
<dbReference type="GO" id="GO:0003743">
    <property type="term" value="F:translation initiation factor activity"/>
    <property type="evidence" value="ECO:0007669"/>
    <property type="project" value="UniProtKB-KW"/>
</dbReference>
<feature type="domain" description="MIF4G" evidence="5">
    <location>
        <begin position="373"/>
        <end position="611"/>
    </location>
</feature>
<feature type="region of interest" description="Disordered" evidence="4">
    <location>
        <begin position="1"/>
        <end position="147"/>
    </location>
</feature>
<sequence>MTDVNHPPTLNTNVKAFKPRPKMSPEAPTFHSKETSSFTPAINASAQVFKPRTTSTPTDPSTPSLQSLTANFTPFVPSNPKQPSSLPRPDTGPEPSILEAVKKAAPFVPGQKPKPVQPAESIPPLTTAKPFVSRNEGVSTTRDTSGYHHSATELPALAQFVDKPVTMFKPRAAVAQAPLVERVEPINLITGNTQRSEEGERINRFEPVNILKTTHYTPDIRPKNEDEENEDSSGQVSETPTPTPFSTMTPTPTPNASQTPNETLMKNPFANLSTPYESLVRILAARRSTRNEVVPKWYESKTKTEPMTYSYLSFLSFAGRNTQAPTENFFPETLPPISETHVKHPGLGNTIQLGSGGEGVKLFKKRKDRTNYLDTARSLLNKLTKQNFDDVIVDLFGLLVNREVLTQVVDIVYEKAIQERKFRGLYANVCSAIKEYERTTGTTWDDGSSFTNSPAPQEDDKQPEQQSVFRKVLVKKCQQEFFNKPHEPLTEEQRSTMTEKQIEEWEEIRRLDILGNVEFIGILVNQSILAPNVAIQCIKHLLAGSTPEQPINSNFLTLAHFLKMIGAMMQSQAFERFKSLLDFLRPFLDAGKLESQTKYALKDVFMMSDSNTFKRFEGTDQQKNPTPPPRKQASPASQTRYAPQDDDRSGGGRFQVRGRQDGRQSRGSFVGATQYVPTRTAQPAAQPKPKIVRSSWKEKAEKKEQLMERPKAVRRGGTAEEEDLMNVENVVDFGTDDNEVSETLPLPEPSPSISGEERIAAELEGVSGMVQEMMSSTGRITNSEVGKFTLQTEGVQDEQRICYTRQLLAELLGYVLASCTVKDERDANTERLVGRMQTFMSAFFSRFPRTLGESVEVVSGFHLEYRCYQKILQRRKEANLPLVEIQMRDDAMNQMLVRQMGTTLTLSKPIRFHLSTLPPTVFKPLYTATLTNASFLHAISLMMQTILTEWLANFENGSDFVKLANFFRLPGQSVLTALRNCLKEDPSMAGSIVDGIRRENFTWCMNEVSLLQSEQEVNSDEGKSGSEGAVLLKRVVRSSSSSLSRLGDFIARNDECRAELGMFLDELIIETLTDRLLASLDLSHPSLFGEDAGTYKNSFCNTLKLGEFDPKLAPHVVATVVRVLSIVCWQLGDASNSFTQRFQTCFEGLKELMVDVMNEEEREASVVGRMFLLLGRDYESLTKWNGQLKGDWEMEGTESLLQFTLETLDRLCAFTESEKRWISEEDIGSELPREMIRIVRTKLVKSRSFDGD</sequence>
<dbReference type="PANTHER" id="PTHR23253">
    <property type="entry name" value="EUKARYOTIC TRANSLATION INITIATION FACTOR 4 GAMMA"/>
    <property type="match status" value="1"/>
</dbReference>
<feature type="compositionally biased region" description="Polar residues" evidence="4">
    <location>
        <begin position="255"/>
        <end position="266"/>
    </location>
</feature>
<keyword evidence="2 6" id="KW-0396">Initiation factor</keyword>
<dbReference type="SUPFAM" id="SSF48371">
    <property type="entry name" value="ARM repeat"/>
    <property type="match status" value="1"/>
</dbReference>
<evidence type="ECO:0000256" key="3">
    <source>
        <dbReference type="ARBA" id="ARBA00022917"/>
    </source>
</evidence>
<feature type="region of interest" description="Disordered" evidence="4">
    <location>
        <begin position="616"/>
        <end position="717"/>
    </location>
</feature>
<evidence type="ECO:0000256" key="1">
    <source>
        <dbReference type="ARBA" id="ARBA00005775"/>
    </source>
</evidence>
<feature type="compositionally biased region" description="Low complexity" evidence="4">
    <location>
        <begin position="51"/>
        <end position="69"/>
    </location>
</feature>
<dbReference type="SMART" id="SM00543">
    <property type="entry name" value="MIF4G"/>
    <property type="match status" value="1"/>
</dbReference>
<keyword evidence="7" id="KW-1185">Reference proteome</keyword>
<accession>A0ABQ9XCM9</accession>
<reference evidence="6 7" key="1">
    <citation type="journal article" date="2022" name="bioRxiv">
        <title>Genomics of Preaxostyla Flagellates Illuminates Evolutionary Transitions and the Path Towards Mitochondrial Loss.</title>
        <authorList>
            <person name="Novak L.V.F."/>
            <person name="Treitli S.C."/>
            <person name="Pyrih J."/>
            <person name="Halakuc P."/>
            <person name="Pipaliya S.V."/>
            <person name="Vacek V."/>
            <person name="Brzon O."/>
            <person name="Soukal P."/>
            <person name="Eme L."/>
            <person name="Dacks J.B."/>
            <person name="Karnkowska A."/>
            <person name="Elias M."/>
            <person name="Hampl V."/>
        </authorList>
    </citation>
    <scope>NUCLEOTIDE SEQUENCE [LARGE SCALE GENOMIC DNA]</scope>
    <source>
        <strain evidence="6">NAU3</strain>
        <tissue evidence="6">Gut</tissue>
    </source>
</reference>
<evidence type="ECO:0000259" key="5">
    <source>
        <dbReference type="SMART" id="SM00543"/>
    </source>
</evidence>
<dbReference type="EMBL" id="JARBJD010000165">
    <property type="protein sequence ID" value="KAK2948990.1"/>
    <property type="molecule type" value="Genomic_DNA"/>
</dbReference>
<dbReference type="Gene3D" id="1.25.40.180">
    <property type="match status" value="1"/>
</dbReference>